<sequence>MRKAILLFGLSILLIFCTSKNSSSEKIVKIDINDTEGIKKYIQGEWEYNLINVDHIVKYRFYFHDNKVKVWSSFLKRSEQPFVMEKPIGDYDYEISGITEDENGYKIREIGFSIFSNQEVKMDVRALFPVKITLDSTYLSRTGNNPYLIGRETYHFSRGWRNPDMKYNKEIDNKVIDNPSTSAQNKSSNRIDENFEEEINETKYEELPLSQRNEIALNEHIKDMYEDIMNNKFDATKYYSDNVDLFITRKNIKSSEITKLYRNEKEYVNQKFTIKDNIYRFQVNDNITYYRYTVDYSCFRVSKNKNQSCKVYIEIGIGEDGIKSYKELKVENIKFY</sequence>
<comment type="caution">
    <text evidence="1">The sequence shown here is derived from an EMBL/GenBank/DDBJ whole genome shotgun (WGS) entry which is preliminary data.</text>
</comment>
<keyword evidence="2" id="KW-1185">Reference proteome</keyword>
<dbReference type="EMBL" id="JAPCIO010000004">
    <property type="protein sequence ID" value="MCW1148038.1"/>
    <property type="molecule type" value="Genomic_DNA"/>
</dbReference>
<organism evidence="1 2">
    <name type="scientific">Flavobacterium lacisediminis</name>
    <dbReference type="NCBI Taxonomy" id="2989705"/>
    <lineage>
        <taxon>Bacteria</taxon>
        <taxon>Pseudomonadati</taxon>
        <taxon>Bacteroidota</taxon>
        <taxon>Flavobacteriia</taxon>
        <taxon>Flavobacteriales</taxon>
        <taxon>Flavobacteriaceae</taxon>
        <taxon>Flavobacterium</taxon>
    </lineage>
</organism>
<evidence type="ECO:0008006" key="3">
    <source>
        <dbReference type="Google" id="ProtNLM"/>
    </source>
</evidence>
<protein>
    <recommendedName>
        <fullName evidence="3">Lipoprotein</fullName>
    </recommendedName>
</protein>
<proteinExistence type="predicted"/>
<evidence type="ECO:0000313" key="2">
    <source>
        <dbReference type="Proteomes" id="UP001165677"/>
    </source>
</evidence>
<gene>
    <name evidence="1" type="ORF">OJ995_07390</name>
</gene>
<dbReference type="Proteomes" id="UP001165677">
    <property type="component" value="Unassembled WGS sequence"/>
</dbReference>
<name>A0ABT3EHJ2_9FLAO</name>
<dbReference type="RefSeq" id="WP_264368823.1">
    <property type="nucleotide sequence ID" value="NZ_JAPCIO010000004.1"/>
</dbReference>
<reference evidence="1" key="1">
    <citation type="submission" date="2022-10" db="EMBL/GenBank/DDBJ databases">
        <title>Flavobacterium sp. nov., a bacterium isolated from lake sediment.</title>
        <authorList>
            <person name="Qu J.-H."/>
        </authorList>
    </citation>
    <scope>NUCLEOTIDE SEQUENCE</scope>
    <source>
        <strain evidence="1">TH16-21</strain>
    </source>
</reference>
<evidence type="ECO:0000313" key="1">
    <source>
        <dbReference type="EMBL" id="MCW1148038.1"/>
    </source>
</evidence>
<accession>A0ABT3EHJ2</accession>